<comment type="function">
    <text evidence="3">Involved in pre-mRNA splicing.</text>
</comment>
<comment type="subcellular location">
    <subcellularLocation>
        <location evidence="3">Nucleus</location>
    </subcellularLocation>
</comment>
<protein>
    <recommendedName>
        <fullName evidence="2 3">Pre-mRNA-processing protein 45</fullName>
    </recommendedName>
</protein>
<evidence type="ECO:0000256" key="1">
    <source>
        <dbReference type="ARBA" id="ARBA00010197"/>
    </source>
</evidence>
<dbReference type="OrthoDB" id="666364at2759"/>
<evidence type="ECO:0000259" key="5">
    <source>
        <dbReference type="Pfam" id="PF02731"/>
    </source>
</evidence>
<feature type="compositionally biased region" description="Basic and acidic residues" evidence="4">
    <location>
        <begin position="549"/>
        <end position="574"/>
    </location>
</feature>
<feature type="compositionally biased region" description="Basic and acidic residues" evidence="4">
    <location>
        <begin position="326"/>
        <end position="350"/>
    </location>
</feature>
<feature type="domain" description="SKI-interacting protein SKIP SNW" evidence="5">
    <location>
        <begin position="190"/>
        <end position="348"/>
    </location>
</feature>
<dbReference type="EMBL" id="KZ679008">
    <property type="protein sequence ID" value="PSS23308.1"/>
    <property type="molecule type" value="Genomic_DNA"/>
</dbReference>
<comment type="subunit">
    <text evidence="3">Associated with the spliceosome.</text>
</comment>
<dbReference type="InterPro" id="IPR004015">
    <property type="entry name" value="SKI-int_prot_SKIP_SNW-dom"/>
</dbReference>
<keyword evidence="7" id="KW-1185">Reference proteome</keyword>
<proteinExistence type="inferred from homology"/>
<feature type="region of interest" description="Disordered" evidence="4">
    <location>
        <begin position="179"/>
        <end position="251"/>
    </location>
</feature>
<name>A0A2T3B8U6_AMORE</name>
<evidence type="ECO:0000256" key="2">
    <source>
        <dbReference type="ARBA" id="ARBA00022160"/>
    </source>
</evidence>
<dbReference type="AlphaFoldDB" id="A0A2T3B8U6"/>
<feature type="region of interest" description="Disordered" evidence="4">
    <location>
        <begin position="547"/>
        <end position="574"/>
    </location>
</feature>
<feature type="compositionally biased region" description="Pro residues" evidence="4">
    <location>
        <begin position="233"/>
        <end position="244"/>
    </location>
</feature>
<keyword evidence="3" id="KW-0508">mRNA splicing</keyword>
<evidence type="ECO:0000256" key="3">
    <source>
        <dbReference type="RuleBase" id="RU367140"/>
    </source>
</evidence>
<dbReference type="GO" id="GO:0000398">
    <property type="term" value="P:mRNA splicing, via spliceosome"/>
    <property type="evidence" value="ECO:0007669"/>
    <property type="project" value="InterPro"/>
</dbReference>
<dbReference type="Pfam" id="PF02731">
    <property type="entry name" value="SKIP_SNW"/>
    <property type="match status" value="1"/>
</dbReference>
<dbReference type="STRING" id="857342.A0A2T3B8U6"/>
<dbReference type="GeneID" id="36576105"/>
<dbReference type="Proteomes" id="UP000241818">
    <property type="component" value="Unassembled WGS sequence"/>
</dbReference>
<sequence>MTSIAASLSRALPKPKYTGEEEEIPHHAQQRGPRILGAGTLDDTQIVLKKSGPPPYGNRAGWRPRGQEDFGDGGAFPEIPVAQYPLDMGRKSQSSSNALAIQVDAEGKVKYDAIARRGHNDKRIVHASFKDLIPLRQRADAGEINLDRPSEEEVAATKERTQNALAALVSGAVAAQKPKNVNVGPRKEPTYVRYTPANQMGDTSKKNDRIMKIVERQVDPMEPPKFKHKKIPRGPPSPPPPVMHSPPRKLTAEDQEAWKIPPPVSNWKNPKGYTVPLDKRLAADGRGLQDVTINDKFAQFAEALFTADRHAREEVKQRALMQQRLAEKEKAQKEEHLRMLAQKAREERAGAGRRVSRSSRSRSGSYSESESDRSESDDEEVREREKLRRERMREEERKFRQSRMGTERKLQMLSREQGRDISEKMALGLAKPTQSTEGMFDSRLFNRTSGFDSGFNEDQAYDKPLFAAQDAVNSIYRPRHNMDDGDDDEAAEAEMGRIQKSSRFAEALGKGTFKGSADVEAREGPVQFEKDTGDVFNVDEFLNKVGESSSKREYGLQEGEERSTKRARIDEDED</sequence>
<dbReference type="RefSeq" id="XP_024723354.1">
    <property type="nucleotide sequence ID" value="XM_024868024.1"/>
</dbReference>
<feature type="compositionally biased region" description="Basic and acidic residues" evidence="4">
    <location>
        <begin position="203"/>
        <end position="225"/>
    </location>
</feature>
<feature type="region of interest" description="Disordered" evidence="4">
    <location>
        <begin position="1"/>
        <end position="78"/>
    </location>
</feature>
<dbReference type="GO" id="GO:0005681">
    <property type="term" value="C:spliceosomal complex"/>
    <property type="evidence" value="ECO:0007669"/>
    <property type="project" value="UniProtKB-UniRule"/>
</dbReference>
<evidence type="ECO:0000313" key="7">
    <source>
        <dbReference type="Proteomes" id="UP000241818"/>
    </source>
</evidence>
<feature type="region of interest" description="Disordered" evidence="4">
    <location>
        <begin position="326"/>
        <end position="420"/>
    </location>
</feature>
<keyword evidence="3" id="KW-0539">Nucleus</keyword>
<dbReference type="InterPro" id="IPR017862">
    <property type="entry name" value="SKI-int_prot_SKIP"/>
</dbReference>
<feature type="compositionally biased region" description="Basic and acidic residues" evidence="4">
    <location>
        <begin position="381"/>
        <end position="420"/>
    </location>
</feature>
<organism evidence="6 7">
    <name type="scientific">Amorphotheca resinae ATCC 22711</name>
    <dbReference type="NCBI Taxonomy" id="857342"/>
    <lineage>
        <taxon>Eukaryota</taxon>
        <taxon>Fungi</taxon>
        <taxon>Dikarya</taxon>
        <taxon>Ascomycota</taxon>
        <taxon>Pezizomycotina</taxon>
        <taxon>Leotiomycetes</taxon>
        <taxon>Helotiales</taxon>
        <taxon>Amorphothecaceae</taxon>
        <taxon>Amorphotheca</taxon>
    </lineage>
</organism>
<comment type="similarity">
    <text evidence="1 3">Belongs to the SNW family.</text>
</comment>
<accession>A0A2T3B8U6</accession>
<keyword evidence="3" id="KW-0507">mRNA processing</keyword>
<evidence type="ECO:0000256" key="4">
    <source>
        <dbReference type="SAM" id="MobiDB-lite"/>
    </source>
</evidence>
<dbReference type="InParanoid" id="A0A2T3B8U6"/>
<keyword evidence="3" id="KW-0747">Spliceosome</keyword>
<dbReference type="PANTHER" id="PTHR12096">
    <property type="entry name" value="NUCLEAR PROTEIN SKIP-RELATED"/>
    <property type="match status" value="1"/>
</dbReference>
<reference evidence="6 7" key="1">
    <citation type="journal article" date="2018" name="New Phytol.">
        <title>Comparative genomics and transcriptomics depict ericoid mycorrhizal fungi as versatile saprotrophs and plant mutualists.</title>
        <authorList>
            <person name="Martino E."/>
            <person name="Morin E."/>
            <person name="Grelet G.A."/>
            <person name="Kuo A."/>
            <person name="Kohler A."/>
            <person name="Daghino S."/>
            <person name="Barry K.W."/>
            <person name="Cichocki N."/>
            <person name="Clum A."/>
            <person name="Dockter R.B."/>
            <person name="Hainaut M."/>
            <person name="Kuo R.C."/>
            <person name="LaButti K."/>
            <person name="Lindahl B.D."/>
            <person name="Lindquist E.A."/>
            <person name="Lipzen A."/>
            <person name="Khouja H.R."/>
            <person name="Magnuson J."/>
            <person name="Murat C."/>
            <person name="Ohm R.A."/>
            <person name="Singer S.W."/>
            <person name="Spatafora J.W."/>
            <person name="Wang M."/>
            <person name="Veneault-Fourrey C."/>
            <person name="Henrissat B."/>
            <person name="Grigoriev I.V."/>
            <person name="Martin F.M."/>
            <person name="Perotto S."/>
        </authorList>
    </citation>
    <scope>NUCLEOTIDE SEQUENCE [LARGE SCALE GENOMIC DNA]</scope>
    <source>
        <strain evidence="6 7">ATCC 22711</strain>
    </source>
</reference>
<dbReference type="FunCoup" id="A0A2T3B8U6">
    <property type="interactions" value="940"/>
</dbReference>
<gene>
    <name evidence="6" type="ORF">M430DRAFT_48889</name>
</gene>
<evidence type="ECO:0000313" key="6">
    <source>
        <dbReference type="EMBL" id="PSS23308.1"/>
    </source>
</evidence>